<reference evidence="2 3" key="1">
    <citation type="journal article" date="2021" name="BMC Genomics">
        <title>Datura genome reveals duplications of psychoactive alkaloid biosynthetic genes and high mutation rate following tissue culture.</title>
        <authorList>
            <person name="Rajewski A."/>
            <person name="Carter-House D."/>
            <person name="Stajich J."/>
            <person name="Litt A."/>
        </authorList>
    </citation>
    <scope>NUCLEOTIDE SEQUENCE [LARGE SCALE GENOMIC DNA]</scope>
    <source>
        <strain evidence="2">AR-01</strain>
    </source>
</reference>
<feature type="compositionally biased region" description="Basic residues" evidence="1">
    <location>
        <begin position="91"/>
        <end position="100"/>
    </location>
</feature>
<organism evidence="2 3">
    <name type="scientific">Datura stramonium</name>
    <name type="common">Jimsonweed</name>
    <name type="synonym">Common thornapple</name>
    <dbReference type="NCBI Taxonomy" id="4076"/>
    <lineage>
        <taxon>Eukaryota</taxon>
        <taxon>Viridiplantae</taxon>
        <taxon>Streptophyta</taxon>
        <taxon>Embryophyta</taxon>
        <taxon>Tracheophyta</taxon>
        <taxon>Spermatophyta</taxon>
        <taxon>Magnoliopsida</taxon>
        <taxon>eudicotyledons</taxon>
        <taxon>Gunneridae</taxon>
        <taxon>Pentapetalae</taxon>
        <taxon>asterids</taxon>
        <taxon>lamiids</taxon>
        <taxon>Solanales</taxon>
        <taxon>Solanaceae</taxon>
        <taxon>Solanoideae</taxon>
        <taxon>Datureae</taxon>
        <taxon>Datura</taxon>
    </lineage>
</organism>
<gene>
    <name evidence="2" type="ORF">HAX54_053221</name>
</gene>
<comment type="caution">
    <text evidence="2">The sequence shown here is derived from an EMBL/GenBank/DDBJ whole genome shotgun (WGS) entry which is preliminary data.</text>
</comment>
<sequence length="100" mass="11695">MRMIGRFTSLVVRLNDWSSKRRCLEKVCVVVYGDVFRHKWRILTREAKGDKGGKRGKVVRLEKAKRREEEGNPAAIVSGDEAARGREWKRREKRKGKKRG</sequence>
<name>A0ABS8WP90_DATST</name>
<evidence type="ECO:0000313" key="2">
    <source>
        <dbReference type="EMBL" id="MCE3214750.1"/>
    </source>
</evidence>
<feature type="region of interest" description="Disordered" evidence="1">
    <location>
        <begin position="64"/>
        <end position="100"/>
    </location>
</feature>
<accession>A0ABS8WP90</accession>
<evidence type="ECO:0000313" key="3">
    <source>
        <dbReference type="Proteomes" id="UP000823775"/>
    </source>
</evidence>
<keyword evidence="3" id="KW-1185">Reference proteome</keyword>
<evidence type="ECO:0000256" key="1">
    <source>
        <dbReference type="SAM" id="MobiDB-lite"/>
    </source>
</evidence>
<dbReference type="EMBL" id="JACEIK010009854">
    <property type="protein sequence ID" value="MCE3214750.1"/>
    <property type="molecule type" value="Genomic_DNA"/>
</dbReference>
<proteinExistence type="predicted"/>
<protein>
    <submittedName>
        <fullName evidence="2">Uncharacterized protein</fullName>
    </submittedName>
</protein>
<dbReference type="Proteomes" id="UP000823775">
    <property type="component" value="Unassembled WGS sequence"/>
</dbReference>
<feature type="compositionally biased region" description="Basic and acidic residues" evidence="1">
    <location>
        <begin position="81"/>
        <end position="90"/>
    </location>
</feature>